<feature type="region of interest" description="Disordered" evidence="1">
    <location>
        <begin position="160"/>
        <end position="207"/>
    </location>
</feature>
<feature type="compositionally biased region" description="Basic and acidic residues" evidence="1">
    <location>
        <begin position="652"/>
        <end position="682"/>
    </location>
</feature>
<protein>
    <submittedName>
        <fullName evidence="2">Uncharacterized protein</fullName>
    </submittedName>
</protein>
<proteinExistence type="predicted"/>
<feature type="compositionally biased region" description="Polar residues" evidence="1">
    <location>
        <begin position="577"/>
        <end position="590"/>
    </location>
</feature>
<feature type="compositionally biased region" description="Basic and acidic residues" evidence="1">
    <location>
        <begin position="182"/>
        <end position="207"/>
    </location>
</feature>
<feature type="compositionally biased region" description="Basic and acidic residues" evidence="1">
    <location>
        <begin position="429"/>
        <end position="458"/>
    </location>
</feature>
<feature type="compositionally biased region" description="Polar residues" evidence="1">
    <location>
        <begin position="283"/>
        <end position="295"/>
    </location>
</feature>
<reference evidence="2 3" key="1">
    <citation type="submission" date="2023-02" db="EMBL/GenBank/DDBJ databases">
        <title>LHISI_Scaffold_Assembly.</title>
        <authorList>
            <person name="Stuart O.P."/>
            <person name="Cleave R."/>
            <person name="Magrath M.J.L."/>
            <person name="Mikheyev A.S."/>
        </authorList>
    </citation>
    <scope>NUCLEOTIDE SEQUENCE [LARGE SCALE GENOMIC DNA]</scope>
    <source>
        <strain evidence="2">Daus_M_001</strain>
        <tissue evidence="2">Leg muscle</tissue>
    </source>
</reference>
<feature type="region of interest" description="Disordered" evidence="1">
    <location>
        <begin position="1968"/>
        <end position="1994"/>
    </location>
</feature>
<dbReference type="EMBL" id="JARBHB010000014">
    <property type="protein sequence ID" value="KAJ8869097.1"/>
    <property type="molecule type" value="Genomic_DNA"/>
</dbReference>
<feature type="compositionally biased region" description="Basic and acidic residues" evidence="1">
    <location>
        <begin position="594"/>
        <end position="635"/>
    </location>
</feature>
<accession>A0ABQ9GC88</accession>
<feature type="compositionally biased region" description="Low complexity" evidence="1">
    <location>
        <begin position="2158"/>
        <end position="2175"/>
    </location>
</feature>
<name>A0ABQ9GC88_9NEOP</name>
<feature type="region of interest" description="Disordered" evidence="1">
    <location>
        <begin position="1890"/>
        <end position="1922"/>
    </location>
</feature>
<feature type="compositionally biased region" description="Basic and acidic residues" evidence="1">
    <location>
        <begin position="299"/>
        <end position="340"/>
    </location>
</feature>
<evidence type="ECO:0000313" key="3">
    <source>
        <dbReference type="Proteomes" id="UP001159363"/>
    </source>
</evidence>
<feature type="compositionally biased region" description="Basic residues" evidence="1">
    <location>
        <begin position="2181"/>
        <end position="2197"/>
    </location>
</feature>
<feature type="compositionally biased region" description="Basic and acidic residues" evidence="1">
    <location>
        <begin position="253"/>
        <end position="282"/>
    </location>
</feature>
<feature type="compositionally biased region" description="Polar residues" evidence="1">
    <location>
        <begin position="518"/>
        <end position="531"/>
    </location>
</feature>
<feature type="compositionally biased region" description="Polar residues" evidence="1">
    <location>
        <begin position="224"/>
        <end position="237"/>
    </location>
</feature>
<sequence length="2197" mass="241575">MFQAVPPWPVPFNEKLPWKPMDPKFGCPPHFPPRPSHDCINIKCPHNNVVEPVSVCQNYVQNNKHNTHKHNTHKHHKRASNKNADHTVVSIQSTTVVYSLNEKDKILCEATPSSVSSIVRVQTTVATTSKVVESVSDVGDKPFSVLKALQTKQDFPVIEISDSDNKQNSSTVSVTEVQGDTTDEHKRASPGKEKSAENSTNERKSPLEMEEKVMALMEMKDSVSKQNSPSVSVSEVQGDTIEEHKSASPGKKKSAENSTNERKSPLEMEEKVMALMEMKDSVSKQNSPVSVSEVQGDTIEEHKSASPGKEKSAENSTNERKSPLEMEEKVMALMEMKDSVNKQNSPSVSVSEVQGDTVEEHKSASPGKEKSAENSTDERKSPLEMEEKVMALMEMKDSVSKQNSPSVSVSEVQGDTIEEHKSASPGKKKSAENSTNERKSPLEMEEKVMALMEMKDSVNKQNSPSVSVSEVQGDTIEEHKSASPAKKKSAKNSTNERKSPLEMEEKVMALMEMKDSVSKQNSPSVSVSEVQGDTIEEHKSASPGKEKSAENSTNERKSPLEMEEKVMALMEMKDSVSKQNSPSVSVSEVQGDTIEEHKSASPGKEKSAENSTNERKSPLEMEEKVMALMEMKDSVSKQNSPVSVSEVQGDTIEEHKSASPGKEKSAENSTKDGKSQLEIGKKVMIDEQKNLFDTSLERKEHSVVDEETGGKAVSADNQEHALVTNSEQNKNEEFHESCQKQISAAAAVEVRKDIAEALADTLGDKQYSEETSQARKLAIHKVQPLMTVGSVSAPVKQENSKVYDMIDREDSHAGNNLLVQKPAGATMENSILNEEKVACDNSSQPEVSLVTDTEFQYSAINSVPKKQTAPVAACDAVGADTSCNVDSSLLQKSFAATMEATVLDAGESDMVQQETSGVTLETSMLNQKIISCNDSSQPENFLVKSNESQSSAEISVTINERTSVEVCGAIDGKDLHNEKYFPPLQESSAVMIDPSLSDEVILCGNFNQVKQGMQQKESLVLCNQSQTMIADSVDIKQETLQGVCNTKQMDSCREHVSLVQNTAVGTIGTTILNEGVNLCGDSSLVNQEIVQPRASVLIGKESQSLVVDSAHVKPVTLQGESEIIKQKDLNEDPLLARETLTEVETIMSDGKVSFGDSSRVKQEITQQEESFVVNESQSIVLDSAHIKQEILQGESGIIEQEDLLGEDISQVQKTIATMQTTTLNEELILCGDSIQVKQESQASEVMGNYSQSLVVDTAHIKQEIFQEECNMADQENLRVADTSFIHESSGVVMETSMLHKEKVSDYDSQLEESLRECSKSLSSAETAVTLKESTPIEVCDIVEGNTLIGKEDISPLQKLSGVMTEFIRFDEEVNLCNSSSLVKQEIMQPEESVVGENQSQSDNTNIINMQGMCGISNERDSVSGDVSLGQKTSFAENESTVLGEDVTVRDETSQEKPEVVQPEKPFFIDPAHIKQENLEEECDSADVKQPSADVISLVLKYANETEENVMLDELILCDTNCKVKEEATQAEETFTADVFVGSVEIKQTPQVFESATVAVDTPILQKCSAGRTEKTSVCSRPEESFFVNNDTLSVGVGSFKTQQNADHEIQISQNTDDTCCIKVEVEETGQDLNSLISSEPCEFKQDSTISATDDVIKCKILSPCSTHVEPDSAVQSMTYNTRSSKTLCDNSKVEECKKKKKKKKSASNEVLRENNNVQQCEPTVKLELDVLRPSGSLVSYLPKIEYGNDVKIMKCELGETSFSQSYSDFGTETETEAATKRTAPFFNVQPFGSGNFWNRSDIFERGECTSRKFEIVKNEYQSFFSLAANSPAQQNSDSAKISSQYSPLHATSNYRNAGITSTEVVSSMKLNQVSFPKTSHSAESMLTLIKQEPQVPKKHHKHKKDKSHGGRKRMRSNYTSVEDSSIEDELVLKVNRVSLSQHDSVPIEVSDGSADSDEEPLSVLFIKRSKNTSGDEPASLEGESLPVTSTESKETPILQEKITVSQKSQPNPKSLKRKLGDTFAVECRKTRTGVKRKGKAKTDGDIPTIVCSSEDTQACSVSSSSSSASRHGRTRKITCLSRTRKKTRRCRTRKKTVSGGQQSLKTDQKCSSTGYCTRKGRKTAAINYMESEECVAPESEFICVGDDNPDSILIHDGTQQQTSQTSLQVSVSPPQKQLPTHTRKRKRRRCKKKEVKQ</sequence>
<feature type="compositionally biased region" description="Basic residues" evidence="1">
    <location>
        <begin position="1896"/>
        <end position="1915"/>
    </location>
</feature>
<evidence type="ECO:0000256" key="1">
    <source>
        <dbReference type="SAM" id="MobiDB-lite"/>
    </source>
</evidence>
<gene>
    <name evidence="2" type="ORF">PR048_030659</name>
</gene>
<feature type="region of interest" description="Disordered" evidence="1">
    <location>
        <begin position="2152"/>
        <end position="2197"/>
    </location>
</feature>
<feature type="compositionally biased region" description="Polar residues" evidence="1">
    <location>
        <begin position="400"/>
        <end position="413"/>
    </location>
</feature>
<organism evidence="2 3">
    <name type="scientific">Dryococelus australis</name>
    <dbReference type="NCBI Taxonomy" id="614101"/>
    <lineage>
        <taxon>Eukaryota</taxon>
        <taxon>Metazoa</taxon>
        <taxon>Ecdysozoa</taxon>
        <taxon>Arthropoda</taxon>
        <taxon>Hexapoda</taxon>
        <taxon>Insecta</taxon>
        <taxon>Pterygota</taxon>
        <taxon>Neoptera</taxon>
        <taxon>Polyneoptera</taxon>
        <taxon>Phasmatodea</taxon>
        <taxon>Verophasmatodea</taxon>
        <taxon>Anareolatae</taxon>
        <taxon>Phasmatidae</taxon>
        <taxon>Eurycanthinae</taxon>
        <taxon>Dryococelus</taxon>
    </lineage>
</organism>
<keyword evidence="3" id="KW-1185">Reference proteome</keyword>
<comment type="caution">
    <text evidence="2">The sequence shown here is derived from an EMBL/GenBank/DDBJ whole genome shotgun (WGS) entry which is preliminary data.</text>
</comment>
<feature type="region of interest" description="Disordered" evidence="1">
    <location>
        <begin position="220"/>
        <end position="682"/>
    </location>
</feature>
<feature type="compositionally biased region" description="Basic and acidic residues" evidence="1">
    <location>
        <begin position="358"/>
        <end position="399"/>
    </location>
</feature>
<dbReference type="Proteomes" id="UP001159363">
    <property type="component" value="Chromosome 13"/>
</dbReference>
<evidence type="ECO:0000313" key="2">
    <source>
        <dbReference type="EMBL" id="KAJ8869097.1"/>
    </source>
</evidence>
<feature type="compositionally biased region" description="Basic and acidic residues" evidence="1">
    <location>
        <begin position="494"/>
        <end position="517"/>
    </location>
</feature>
<feature type="compositionally biased region" description="Basic and acidic residues" evidence="1">
    <location>
        <begin position="535"/>
        <end position="576"/>
    </location>
</feature>
<feature type="compositionally biased region" description="Polar residues" evidence="1">
    <location>
        <begin position="459"/>
        <end position="472"/>
    </location>
</feature>
<feature type="compositionally biased region" description="Polar residues" evidence="1">
    <location>
        <begin position="636"/>
        <end position="648"/>
    </location>
</feature>
<feature type="compositionally biased region" description="Polar residues" evidence="1">
    <location>
        <begin position="166"/>
        <end position="180"/>
    </location>
</feature>
<feature type="compositionally biased region" description="Polar residues" evidence="1">
    <location>
        <begin position="341"/>
        <end position="354"/>
    </location>
</feature>